<keyword evidence="2" id="KW-0812">Transmembrane</keyword>
<evidence type="ECO:0000256" key="1">
    <source>
        <dbReference type="SAM" id="MobiDB-lite"/>
    </source>
</evidence>
<dbReference type="RefSeq" id="XP_008819324.1">
    <property type="nucleotide sequence ID" value="XM_008821102.1"/>
</dbReference>
<evidence type="ECO:0000313" key="4">
    <source>
        <dbReference type="Proteomes" id="UP000030640"/>
    </source>
</evidence>
<proteinExistence type="predicted"/>
<dbReference type="Proteomes" id="UP000030640">
    <property type="component" value="Unassembled WGS sequence"/>
</dbReference>
<protein>
    <submittedName>
        <fullName evidence="3">Uncharacterized protein</fullName>
    </submittedName>
</protein>
<evidence type="ECO:0000256" key="2">
    <source>
        <dbReference type="SAM" id="Phobius"/>
    </source>
</evidence>
<evidence type="ECO:0000313" key="3">
    <source>
        <dbReference type="EMBL" id="EUD64089.1"/>
    </source>
</evidence>
<dbReference type="EMBL" id="KI965549">
    <property type="protein sequence ID" value="EUD64089.1"/>
    <property type="molecule type" value="Genomic_DNA"/>
</dbReference>
<keyword evidence="2" id="KW-0472">Membrane</keyword>
<dbReference type="AlphaFoldDB" id="W7A4R8"/>
<keyword evidence="2" id="KW-1133">Transmembrane helix</keyword>
<feature type="region of interest" description="Disordered" evidence="1">
    <location>
        <begin position="261"/>
        <end position="306"/>
    </location>
</feature>
<dbReference type="GeneID" id="20040805"/>
<feature type="transmembrane region" description="Helical" evidence="2">
    <location>
        <begin position="231"/>
        <end position="253"/>
    </location>
</feature>
<feature type="region of interest" description="Disordered" evidence="1">
    <location>
        <begin position="204"/>
        <end position="225"/>
    </location>
</feature>
<organism evidence="3 4">
    <name type="scientific">Plasmodium inui San Antonio 1</name>
    <dbReference type="NCBI Taxonomy" id="1237626"/>
    <lineage>
        <taxon>Eukaryota</taxon>
        <taxon>Sar</taxon>
        <taxon>Alveolata</taxon>
        <taxon>Apicomplexa</taxon>
        <taxon>Aconoidasida</taxon>
        <taxon>Haemosporida</taxon>
        <taxon>Plasmodiidae</taxon>
        <taxon>Plasmodium</taxon>
        <taxon>Plasmodium (Plasmodium)</taxon>
    </lineage>
</organism>
<sequence>MTWDSIAAGASYRSTKGEHVTFSICIQIVTLVAKAFRIKGTGTDVEEETPGQEDECESLYSLLKAWGGEALGQKVMDQWFVGGDEVSSRSALFSLSGIDLFEMLTSLISQGRNASKGLTCERQSEGGADKEREGVSYRKGNLNEEHLGALRKMKLTLNSSPVGEGADLKDRVSQQGRLCHNRGEIQATGPTCPKVNSIDQQHQGFTDENSVEPNGGGRTETADGGEQWGKLLGSVVGGFIGLSLGLMSMYGLYRIVVAGNSKGRPHRTPRAPLLRGGLDRGGGGADNRRGVTYGALVGHGGRRDSE</sequence>
<accession>W7A4R8</accession>
<name>W7A4R8_9APIC</name>
<reference evidence="3 4" key="1">
    <citation type="submission" date="2013-02" db="EMBL/GenBank/DDBJ databases">
        <title>The Genome Sequence of Plasmodium inui San Antonio 1.</title>
        <authorList>
            <consortium name="The Broad Institute Genome Sequencing Platform"/>
            <consortium name="The Broad Institute Genome Sequencing Center for Infectious Disease"/>
            <person name="Neafsey D."/>
            <person name="Cheeseman I."/>
            <person name="Volkman S."/>
            <person name="Adams J."/>
            <person name="Walker B."/>
            <person name="Young S.K."/>
            <person name="Zeng Q."/>
            <person name="Gargeya S."/>
            <person name="Fitzgerald M."/>
            <person name="Haas B."/>
            <person name="Abouelleil A."/>
            <person name="Alvarado L."/>
            <person name="Arachchi H.M."/>
            <person name="Berlin A.M."/>
            <person name="Chapman S.B."/>
            <person name="Dewar J."/>
            <person name="Goldberg J."/>
            <person name="Griggs A."/>
            <person name="Gujja S."/>
            <person name="Hansen M."/>
            <person name="Howarth C."/>
            <person name="Imamovic A."/>
            <person name="Larimer J."/>
            <person name="McCowan C."/>
            <person name="Murphy C."/>
            <person name="Neiman D."/>
            <person name="Pearson M."/>
            <person name="Priest M."/>
            <person name="Roberts A."/>
            <person name="Saif S."/>
            <person name="Shea T."/>
            <person name="Sisk P."/>
            <person name="Sykes S."/>
            <person name="Wortman J."/>
            <person name="Nusbaum C."/>
            <person name="Birren B."/>
        </authorList>
    </citation>
    <scope>NUCLEOTIDE SEQUENCE [LARGE SCALE GENOMIC DNA]</scope>
    <source>
        <strain evidence="3 4">San Antonio 1</strain>
    </source>
</reference>
<dbReference type="VEuPathDB" id="PlasmoDB:C922_05531"/>
<gene>
    <name evidence="3" type="ORF">C922_05531</name>
</gene>
<keyword evidence="4" id="KW-1185">Reference proteome</keyword>